<dbReference type="AlphaFoldDB" id="A0AAD7NNP0"/>
<evidence type="ECO:0000256" key="1">
    <source>
        <dbReference type="SAM" id="Coils"/>
    </source>
</evidence>
<sequence>MYRAADRNAELEKRVHGIQQELHRLKKSSSQFVASLRRQLDDLLAELTQRKEKEKRLQARNAELTRKKEALSRKTSRFDNRLSAGVAKLSAQSLKDDGIISTEIRACVRDIVSFGAPLESVDKIIHAVAKGLNIQISDHVSTRSAGRIVLEGGVAAQLQIVDAIKNADHFTGSGDGTSHKNLNYESQFIFVKEKLLALGLTQDISEEQMAGWMRLIEEMYAAYNASPLGRAYPEDFRTFFIKITGMTTDHAADQKKLWTLFLEMKKRMDREVRGERALLCLGSPELLDVIYSIINEKIQAAGGMAAWDALPAEERARRNSTLHAEVCQRFGQAEFNKLSQQERDEIDFFAGGGCFMHKDLNAHRGGVERMMAAWLKHGFQQPILLMNKDNAAAANSGSAVAKERAEKVSSRGGVKLCELMGILLNNKDDKKGQQDSHGVYFCAHEHIGYSIWFPGTSQTRYQCFSEASAEIIVNLPVYREFMQFIHDRKMSLAYTNLEKNIWDAINDVRTIVELVVLLWYGQNFSDPIKRVVRSRTSTGGVRNLWDMGPTLRGVIVHLERVIADPDIIMGPDLSYQTASMDSQQWERPEAMYAAHALLPTLPRNELRAVFVEFLEGALETWQRFGEDTLGRVMTEEQRRKAEMPTTNDANEGWLSSNARVAQCRAPNATLEFINSKSQYKHNGTANFIAERLNTPAAQAISSDGRQKKRKVAQAEHDSRTVAEHREKKTKSDLKKAAEIAEINECVPIFDISQFTDPAKLKEILVPKLDLQLKWHRLRELEMDKKTEIPPLSKLKKPQKGELIVAAVGCWMARVDSGEVPLMGRQLT</sequence>
<gene>
    <name evidence="3" type="ORF">DFH07DRAFT_915471</name>
</gene>
<dbReference type="EMBL" id="JARJLG010000029">
    <property type="protein sequence ID" value="KAJ7767857.1"/>
    <property type="molecule type" value="Genomic_DNA"/>
</dbReference>
<name>A0AAD7NNP0_9AGAR</name>
<evidence type="ECO:0000256" key="2">
    <source>
        <dbReference type="SAM" id="MobiDB-lite"/>
    </source>
</evidence>
<feature type="compositionally biased region" description="Basic and acidic residues" evidence="2">
    <location>
        <begin position="712"/>
        <end position="732"/>
    </location>
</feature>
<accession>A0AAD7NNP0</accession>
<feature type="coiled-coil region" evidence="1">
    <location>
        <begin position="8"/>
        <end position="74"/>
    </location>
</feature>
<keyword evidence="4" id="KW-1185">Reference proteome</keyword>
<evidence type="ECO:0000313" key="4">
    <source>
        <dbReference type="Proteomes" id="UP001215280"/>
    </source>
</evidence>
<feature type="region of interest" description="Disordered" evidence="2">
    <location>
        <begin position="699"/>
        <end position="732"/>
    </location>
</feature>
<comment type="caution">
    <text evidence="3">The sequence shown here is derived from an EMBL/GenBank/DDBJ whole genome shotgun (WGS) entry which is preliminary data.</text>
</comment>
<proteinExistence type="predicted"/>
<evidence type="ECO:0000313" key="3">
    <source>
        <dbReference type="EMBL" id="KAJ7767857.1"/>
    </source>
</evidence>
<organism evidence="3 4">
    <name type="scientific">Mycena maculata</name>
    <dbReference type="NCBI Taxonomy" id="230809"/>
    <lineage>
        <taxon>Eukaryota</taxon>
        <taxon>Fungi</taxon>
        <taxon>Dikarya</taxon>
        <taxon>Basidiomycota</taxon>
        <taxon>Agaricomycotina</taxon>
        <taxon>Agaricomycetes</taxon>
        <taxon>Agaricomycetidae</taxon>
        <taxon>Agaricales</taxon>
        <taxon>Marasmiineae</taxon>
        <taxon>Mycenaceae</taxon>
        <taxon>Mycena</taxon>
    </lineage>
</organism>
<reference evidence="3" key="1">
    <citation type="submission" date="2023-03" db="EMBL/GenBank/DDBJ databases">
        <title>Massive genome expansion in bonnet fungi (Mycena s.s.) driven by repeated elements and novel gene families across ecological guilds.</title>
        <authorList>
            <consortium name="Lawrence Berkeley National Laboratory"/>
            <person name="Harder C.B."/>
            <person name="Miyauchi S."/>
            <person name="Viragh M."/>
            <person name="Kuo A."/>
            <person name="Thoen E."/>
            <person name="Andreopoulos B."/>
            <person name="Lu D."/>
            <person name="Skrede I."/>
            <person name="Drula E."/>
            <person name="Henrissat B."/>
            <person name="Morin E."/>
            <person name="Kohler A."/>
            <person name="Barry K."/>
            <person name="LaButti K."/>
            <person name="Morin E."/>
            <person name="Salamov A."/>
            <person name="Lipzen A."/>
            <person name="Mereny Z."/>
            <person name="Hegedus B."/>
            <person name="Baldrian P."/>
            <person name="Stursova M."/>
            <person name="Weitz H."/>
            <person name="Taylor A."/>
            <person name="Grigoriev I.V."/>
            <person name="Nagy L.G."/>
            <person name="Martin F."/>
            <person name="Kauserud H."/>
        </authorList>
    </citation>
    <scope>NUCLEOTIDE SEQUENCE</scope>
    <source>
        <strain evidence="3">CBHHK188m</strain>
    </source>
</reference>
<protein>
    <submittedName>
        <fullName evidence="3">Uncharacterized protein</fullName>
    </submittedName>
</protein>
<keyword evidence="1" id="KW-0175">Coiled coil</keyword>
<dbReference type="Proteomes" id="UP001215280">
    <property type="component" value="Unassembled WGS sequence"/>
</dbReference>